<evidence type="ECO:0000313" key="3">
    <source>
        <dbReference type="Proteomes" id="UP000001312"/>
    </source>
</evidence>
<proteinExistence type="predicted"/>
<keyword evidence="1" id="KW-0472">Membrane</keyword>
<dbReference type="InParanoid" id="A7EXK5"/>
<organism evidence="2 3">
    <name type="scientific">Sclerotinia sclerotiorum (strain ATCC 18683 / 1980 / Ss-1)</name>
    <name type="common">White mold</name>
    <name type="synonym">Whetzelinia sclerotiorum</name>
    <dbReference type="NCBI Taxonomy" id="665079"/>
    <lineage>
        <taxon>Eukaryota</taxon>
        <taxon>Fungi</taxon>
        <taxon>Dikarya</taxon>
        <taxon>Ascomycota</taxon>
        <taxon>Pezizomycotina</taxon>
        <taxon>Leotiomycetes</taxon>
        <taxon>Helotiales</taxon>
        <taxon>Sclerotiniaceae</taxon>
        <taxon>Sclerotinia</taxon>
    </lineage>
</organism>
<sequence>MSLLRGVRLNLIVLASFVLFVYFHQRAATMLPQIDCPSKLAEVQKPMAYPNSGSLKLECPHPTVEDVPLISGHDSSERKFMNDLREQGIVVLLRTGTQEVQQLAIHLGTMLRYFRERNIMFFSDSQSTIGPFTIHDTLKSVDQKIRETNTDFKIYRDIHRYQIAGQNITELKEEKGKGDGRWEIGMDDRQVQVHSYGERGVFYETSCKLWLKKLDFTKPLYLGAGLIHEETYLLMGAVGRGDVALAKALYKRGINLTGSHPFINGDKPSTLSYGPRQNWCQPAITMHHLMPQEICTQALLLAFPHLISNSTRIHPPFCCVVLGYVVVVAFVVGRALDLVLGFVGDRGYVASVFEEP</sequence>
<evidence type="ECO:0000313" key="2">
    <source>
        <dbReference type="EMBL" id="EDN94197.1"/>
    </source>
</evidence>
<name>A7EXK5_SCLS1</name>
<reference evidence="3" key="1">
    <citation type="journal article" date="2011" name="PLoS Genet.">
        <title>Genomic analysis of the necrotrophic fungal pathogens Sclerotinia sclerotiorum and Botrytis cinerea.</title>
        <authorList>
            <person name="Amselem J."/>
            <person name="Cuomo C.A."/>
            <person name="van Kan J.A."/>
            <person name="Viaud M."/>
            <person name="Benito E.P."/>
            <person name="Couloux A."/>
            <person name="Coutinho P.M."/>
            <person name="de Vries R.P."/>
            <person name="Dyer P.S."/>
            <person name="Fillinger S."/>
            <person name="Fournier E."/>
            <person name="Gout L."/>
            <person name="Hahn M."/>
            <person name="Kohn L."/>
            <person name="Lapalu N."/>
            <person name="Plummer K.M."/>
            <person name="Pradier J.M."/>
            <person name="Quevillon E."/>
            <person name="Sharon A."/>
            <person name="Simon A."/>
            <person name="ten Have A."/>
            <person name="Tudzynski B."/>
            <person name="Tudzynski P."/>
            <person name="Wincker P."/>
            <person name="Andrew M."/>
            <person name="Anthouard V."/>
            <person name="Beever R.E."/>
            <person name="Beffa R."/>
            <person name="Benoit I."/>
            <person name="Bouzid O."/>
            <person name="Brault B."/>
            <person name="Chen Z."/>
            <person name="Choquer M."/>
            <person name="Collemare J."/>
            <person name="Cotton P."/>
            <person name="Danchin E.G."/>
            <person name="Da Silva C."/>
            <person name="Gautier A."/>
            <person name="Giraud C."/>
            <person name="Giraud T."/>
            <person name="Gonzalez C."/>
            <person name="Grossetete S."/>
            <person name="Guldener U."/>
            <person name="Henrissat B."/>
            <person name="Howlett B.J."/>
            <person name="Kodira C."/>
            <person name="Kretschmer M."/>
            <person name="Lappartient A."/>
            <person name="Leroch M."/>
            <person name="Levis C."/>
            <person name="Mauceli E."/>
            <person name="Neuveglise C."/>
            <person name="Oeser B."/>
            <person name="Pearson M."/>
            <person name="Poulain J."/>
            <person name="Poussereau N."/>
            <person name="Quesneville H."/>
            <person name="Rascle C."/>
            <person name="Schumacher J."/>
            <person name="Segurens B."/>
            <person name="Sexton A."/>
            <person name="Silva E."/>
            <person name="Sirven C."/>
            <person name="Soanes D.M."/>
            <person name="Talbot N.J."/>
            <person name="Templeton M."/>
            <person name="Yandava C."/>
            <person name="Yarden O."/>
            <person name="Zeng Q."/>
            <person name="Rollins J.A."/>
            <person name="Lebrun M.H."/>
            <person name="Dickman M."/>
        </authorList>
    </citation>
    <scope>NUCLEOTIDE SEQUENCE [LARGE SCALE GENOMIC DNA]</scope>
    <source>
        <strain evidence="3">ATCC 18683 / 1980 / Ss-1</strain>
    </source>
</reference>
<dbReference type="Proteomes" id="UP000001312">
    <property type="component" value="Unassembled WGS sequence"/>
</dbReference>
<dbReference type="HOGENOM" id="CLU_778814_0_0_1"/>
<protein>
    <submittedName>
        <fullName evidence="2">Uncharacterized protein</fullName>
    </submittedName>
</protein>
<keyword evidence="1" id="KW-0812">Transmembrane</keyword>
<gene>
    <name evidence="2" type="ORF">SS1G_10070</name>
</gene>
<keyword evidence="1" id="KW-1133">Transmembrane helix</keyword>
<dbReference type="GeneID" id="5484927"/>
<evidence type="ECO:0000256" key="1">
    <source>
        <dbReference type="SAM" id="Phobius"/>
    </source>
</evidence>
<dbReference type="RefSeq" id="XP_001588523.1">
    <property type="nucleotide sequence ID" value="XM_001588473.1"/>
</dbReference>
<dbReference type="EMBL" id="CH476635">
    <property type="protein sequence ID" value="EDN94197.1"/>
    <property type="molecule type" value="Genomic_DNA"/>
</dbReference>
<keyword evidence="3" id="KW-1185">Reference proteome</keyword>
<dbReference type="STRING" id="665079.A7EXK5"/>
<dbReference type="AlphaFoldDB" id="A7EXK5"/>
<dbReference type="KEGG" id="ssl:SS1G_10070"/>
<feature type="transmembrane region" description="Helical" evidence="1">
    <location>
        <begin position="6"/>
        <end position="23"/>
    </location>
</feature>
<accession>A7EXK5</accession>